<gene>
    <name evidence="1" type="ORF">QBC37DRAFT_307878</name>
</gene>
<dbReference type="InterPro" id="IPR052999">
    <property type="entry name" value="PTS1_Protein"/>
</dbReference>
<dbReference type="Proteomes" id="UP001301769">
    <property type="component" value="Unassembled WGS sequence"/>
</dbReference>
<dbReference type="InterPro" id="IPR029032">
    <property type="entry name" value="AhpD-like"/>
</dbReference>
<name>A0AAN6YF34_9PEZI</name>
<dbReference type="SUPFAM" id="SSF69118">
    <property type="entry name" value="AhpD-like"/>
    <property type="match status" value="1"/>
</dbReference>
<accession>A0AAN6YF34</accession>
<dbReference type="EMBL" id="MU858059">
    <property type="protein sequence ID" value="KAK4217440.1"/>
    <property type="molecule type" value="Genomic_DNA"/>
</dbReference>
<organism evidence="1 2">
    <name type="scientific">Rhypophila decipiens</name>
    <dbReference type="NCBI Taxonomy" id="261697"/>
    <lineage>
        <taxon>Eukaryota</taxon>
        <taxon>Fungi</taxon>
        <taxon>Dikarya</taxon>
        <taxon>Ascomycota</taxon>
        <taxon>Pezizomycotina</taxon>
        <taxon>Sordariomycetes</taxon>
        <taxon>Sordariomycetidae</taxon>
        <taxon>Sordariales</taxon>
        <taxon>Naviculisporaceae</taxon>
        <taxon>Rhypophila</taxon>
    </lineage>
</organism>
<reference evidence="1" key="2">
    <citation type="submission" date="2023-05" db="EMBL/GenBank/DDBJ databases">
        <authorList>
            <consortium name="Lawrence Berkeley National Laboratory"/>
            <person name="Steindorff A."/>
            <person name="Hensen N."/>
            <person name="Bonometti L."/>
            <person name="Westerberg I."/>
            <person name="Brannstrom I.O."/>
            <person name="Guillou S."/>
            <person name="Cros-Aarteil S."/>
            <person name="Calhoun S."/>
            <person name="Haridas S."/>
            <person name="Kuo A."/>
            <person name="Mondo S."/>
            <person name="Pangilinan J."/>
            <person name="Riley R."/>
            <person name="Labutti K."/>
            <person name="Andreopoulos B."/>
            <person name="Lipzen A."/>
            <person name="Chen C."/>
            <person name="Yanf M."/>
            <person name="Daum C."/>
            <person name="Ng V."/>
            <person name="Clum A."/>
            <person name="Ohm R."/>
            <person name="Martin F."/>
            <person name="Silar P."/>
            <person name="Natvig D."/>
            <person name="Lalanne C."/>
            <person name="Gautier V."/>
            <person name="Ament-Velasquez S.L."/>
            <person name="Kruys A."/>
            <person name="Hutchinson M.I."/>
            <person name="Powell A.J."/>
            <person name="Barry K."/>
            <person name="Miller A.N."/>
            <person name="Grigoriev I.V."/>
            <person name="Debuchy R."/>
            <person name="Gladieux P."/>
            <person name="Thoren M.H."/>
            <person name="Johannesson H."/>
        </authorList>
    </citation>
    <scope>NUCLEOTIDE SEQUENCE</scope>
    <source>
        <strain evidence="1">PSN293</strain>
    </source>
</reference>
<dbReference type="PANTHER" id="PTHR28180:SF2">
    <property type="entry name" value="PEROXISOMAL PROTEIN 2"/>
    <property type="match status" value="1"/>
</dbReference>
<sequence>MSRRILSDAPAKLGESLKSLISAPFARPNPIAAPVGIIDVYSQIIRESRARKYGELPGIALSAATTFTLNSPTALPILHHVVKEQTYLKTPEAAELIREVGLKCISFNGIPRTINCLHGLREYGEREGWWQTLEKKPTRGLTPENVESVNERGRALWQSIYTPLDEKLYTILGKSHPDLPVYINGAHYGPLLSDPAERGKLATVGRCLTSVVAVACLRAQGGVGPQVLSHVYGLLKAVQQGAHQDELEEVDAKGVERLATDEGCEWLLDSVDMISQFMGRNFAHPIEGRIVIQQENPEDVDPQHIPSKL</sequence>
<proteinExistence type="predicted"/>
<dbReference type="Gene3D" id="1.20.1290.10">
    <property type="entry name" value="AhpD-like"/>
    <property type="match status" value="1"/>
</dbReference>
<keyword evidence="2" id="KW-1185">Reference proteome</keyword>
<protein>
    <recommendedName>
        <fullName evidence="3">Dol-P-Man:Man(5)GlcNAc(2)-PP-Dol alpha-1,3-mannosyltransferase</fullName>
    </recommendedName>
</protein>
<dbReference type="AlphaFoldDB" id="A0AAN6YF34"/>
<comment type="caution">
    <text evidence="1">The sequence shown here is derived from an EMBL/GenBank/DDBJ whole genome shotgun (WGS) entry which is preliminary data.</text>
</comment>
<evidence type="ECO:0008006" key="3">
    <source>
        <dbReference type="Google" id="ProtNLM"/>
    </source>
</evidence>
<evidence type="ECO:0000313" key="1">
    <source>
        <dbReference type="EMBL" id="KAK4217440.1"/>
    </source>
</evidence>
<evidence type="ECO:0000313" key="2">
    <source>
        <dbReference type="Proteomes" id="UP001301769"/>
    </source>
</evidence>
<reference evidence="1" key="1">
    <citation type="journal article" date="2023" name="Mol. Phylogenet. Evol.">
        <title>Genome-scale phylogeny and comparative genomics of the fungal order Sordariales.</title>
        <authorList>
            <person name="Hensen N."/>
            <person name="Bonometti L."/>
            <person name="Westerberg I."/>
            <person name="Brannstrom I.O."/>
            <person name="Guillou S."/>
            <person name="Cros-Aarteil S."/>
            <person name="Calhoun S."/>
            <person name="Haridas S."/>
            <person name="Kuo A."/>
            <person name="Mondo S."/>
            <person name="Pangilinan J."/>
            <person name="Riley R."/>
            <person name="LaButti K."/>
            <person name="Andreopoulos B."/>
            <person name="Lipzen A."/>
            <person name="Chen C."/>
            <person name="Yan M."/>
            <person name="Daum C."/>
            <person name="Ng V."/>
            <person name="Clum A."/>
            <person name="Steindorff A."/>
            <person name="Ohm R.A."/>
            <person name="Martin F."/>
            <person name="Silar P."/>
            <person name="Natvig D.O."/>
            <person name="Lalanne C."/>
            <person name="Gautier V."/>
            <person name="Ament-Velasquez S.L."/>
            <person name="Kruys A."/>
            <person name="Hutchinson M.I."/>
            <person name="Powell A.J."/>
            <person name="Barry K."/>
            <person name="Miller A.N."/>
            <person name="Grigoriev I.V."/>
            <person name="Debuchy R."/>
            <person name="Gladieux P."/>
            <person name="Hiltunen Thoren M."/>
            <person name="Johannesson H."/>
        </authorList>
    </citation>
    <scope>NUCLEOTIDE SEQUENCE</scope>
    <source>
        <strain evidence="1">PSN293</strain>
    </source>
</reference>
<dbReference type="PANTHER" id="PTHR28180">
    <property type="entry name" value="CONSERVED MITOCHONDRIAL PROTEIN-RELATED"/>
    <property type="match status" value="1"/>
</dbReference>